<evidence type="ECO:0000256" key="2">
    <source>
        <dbReference type="ARBA" id="ARBA00022448"/>
    </source>
</evidence>
<dbReference type="EMBL" id="UINC01015705">
    <property type="protein sequence ID" value="SVA65940.1"/>
    <property type="molecule type" value="Genomic_DNA"/>
</dbReference>
<accession>A0A381XMS4</accession>
<dbReference type="Gene3D" id="3.40.50.300">
    <property type="entry name" value="P-loop containing nucleotide triphosphate hydrolases"/>
    <property type="match status" value="1"/>
</dbReference>
<comment type="similarity">
    <text evidence="1">Belongs to the ABC transporter superfamily.</text>
</comment>
<name>A0A381XMS4_9ZZZZ</name>
<dbReference type="PROSITE" id="PS50893">
    <property type="entry name" value="ABC_TRANSPORTER_2"/>
    <property type="match status" value="1"/>
</dbReference>
<evidence type="ECO:0000259" key="5">
    <source>
        <dbReference type="PROSITE" id="PS50893"/>
    </source>
</evidence>
<evidence type="ECO:0000256" key="1">
    <source>
        <dbReference type="ARBA" id="ARBA00005417"/>
    </source>
</evidence>
<dbReference type="InterPro" id="IPR030679">
    <property type="entry name" value="ABC_ATPase_HisP-typ"/>
</dbReference>
<organism evidence="6">
    <name type="scientific">marine metagenome</name>
    <dbReference type="NCBI Taxonomy" id="408172"/>
    <lineage>
        <taxon>unclassified sequences</taxon>
        <taxon>metagenomes</taxon>
        <taxon>ecological metagenomes</taxon>
    </lineage>
</organism>
<keyword evidence="2" id="KW-0813">Transport</keyword>
<dbReference type="GO" id="GO:0015424">
    <property type="term" value="F:ABC-type amino acid transporter activity"/>
    <property type="evidence" value="ECO:0007669"/>
    <property type="project" value="InterPro"/>
</dbReference>
<evidence type="ECO:0000256" key="4">
    <source>
        <dbReference type="ARBA" id="ARBA00022840"/>
    </source>
</evidence>
<sequence>MQTTDKWPIVSIRKVSKFFGEFQALKEVSLDVELGERIVVCGPSGSGKSTLIRCINRLEKHEAGSILVDNVDLNDSRKGIDSIRTNIGMVFQQFHLFPHLTVLENLMLGPIRGRKLSKEDARDIATRYLERVHIPEQANKFPRHLSGGQQQRVAIARALCMEPRIMLFDEPTSALDPEMINEVLDVMVELVNTGMTMICVTHEMGFARKVADKMVFMDHGEIVEMSEPEKFFTAPESNRCQTFLNKILHH</sequence>
<dbReference type="InterPro" id="IPR003439">
    <property type="entry name" value="ABC_transporter-like_ATP-bd"/>
</dbReference>
<dbReference type="CDD" id="cd03262">
    <property type="entry name" value="ABC_HisP_GlnQ"/>
    <property type="match status" value="1"/>
</dbReference>
<dbReference type="AlphaFoldDB" id="A0A381XMS4"/>
<dbReference type="PANTHER" id="PTHR43166:SF4">
    <property type="entry name" value="PHOSPHONATES IMPORT ATP-BINDING PROTEIN PHNC"/>
    <property type="match status" value="1"/>
</dbReference>
<feature type="domain" description="ABC transporter" evidence="5">
    <location>
        <begin position="10"/>
        <end position="244"/>
    </location>
</feature>
<keyword evidence="3" id="KW-0547">Nucleotide-binding</keyword>
<dbReference type="GO" id="GO:0005524">
    <property type="term" value="F:ATP binding"/>
    <property type="evidence" value="ECO:0007669"/>
    <property type="project" value="UniProtKB-KW"/>
</dbReference>
<keyword evidence="4" id="KW-0067">ATP-binding</keyword>
<evidence type="ECO:0000256" key="3">
    <source>
        <dbReference type="ARBA" id="ARBA00022741"/>
    </source>
</evidence>
<reference evidence="6" key="1">
    <citation type="submission" date="2018-05" db="EMBL/GenBank/DDBJ databases">
        <authorList>
            <person name="Lanie J.A."/>
            <person name="Ng W.-L."/>
            <person name="Kazmierczak K.M."/>
            <person name="Andrzejewski T.M."/>
            <person name="Davidsen T.M."/>
            <person name="Wayne K.J."/>
            <person name="Tettelin H."/>
            <person name="Glass J.I."/>
            <person name="Rusch D."/>
            <person name="Podicherti R."/>
            <person name="Tsui H.-C.T."/>
            <person name="Winkler M.E."/>
        </authorList>
    </citation>
    <scope>NUCLEOTIDE SEQUENCE</scope>
</reference>
<dbReference type="SMART" id="SM00382">
    <property type="entry name" value="AAA"/>
    <property type="match status" value="1"/>
</dbReference>
<dbReference type="GO" id="GO:0016887">
    <property type="term" value="F:ATP hydrolysis activity"/>
    <property type="evidence" value="ECO:0007669"/>
    <property type="project" value="InterPro"/>
</dbReference>
<dbReference type="PANTHER" id="PTHR43166">
    <property type="entry name" value="AMINO ACID IMPORT ATP-BINDING PROTEIN"/>
    <property type="match status" value="1"/>
</dbReference>
<dbReference type="SUPFAM" id="SSF52540">
    <property type="entry name" value="P-loop containing nucleoside triphosphate hydrolases"/>
    <property type="match status" value="1"/>
</dbReference>
<dbReference type="InterPro" id="IPR017871">
    <property type="entry name" value="ABC_transporter-like_CS"/>
</dbReference>
<dbReference type="PROSITE" id="PS00211">
    <property type="entry name" value="ABC_TRANSPORTER_1"/>
    <property type="match status" value="1"/>
</dbReference>
<dbReference type="PIRSF" id="PIRSF039085">
    <property type="entry name" value="ABC_ATPase_HisP"/>
    <property type="match status" value="1"/>
</dbReference>
<protein>
    <recommendedName>
        <fullName evidence="5">ABC transporter domain-containing protein</fullName>
    </recommendedName>
</protein>
<dbReference type="InterPro" id="IPR027417">
    <property type="entry name" value="P-loop_NTPase"/>
</dbReference>
<dbReference type="InterPro" id="IPR050086">
    <property type="entry name" value="MetN_ABC_transporter-like"/>
</dbReference>
<gene>
    <name evidence="6" type="ORF">METZ01_LOCUS118794</name>
</gene>
<dbReference type="FunFam" id="3.40.50.300:FF:000020">
    <property type="entry name" value="Amino acid ABC transporter ATP-binding component"/>
    <property type="match status" value="1"/>
</dbReference>
<proteinExistence type="inferred from homology"/>
<evidence type="ECO:0000313" key="6">
    <source>
        <dbReference type="EMBL" id="SVA65940.1"/>
    </source>
</evidence>
<dbReference type="InterPro" id="IPR003593">
    <property type="entry name" value="AAA+_ATPase"/>
</dbReference>
<dbReference type="Pfam" id="PF00005">
    <property type="entry name" value="ABC_tran"/>
    <property type="match status" value="1"/>
</dbReference>